<name>A0A841RFT5_9SPIO</name>
<dbReference type="GO" id="GO:0051539">
    <property type="term" value="F:4 iron, 4 sulfur cluster binding"/>
    <property type="evidence" value="ECO:0007669"/>
    <property type="project" value="UniProtKB-KW"/>
</dbReference>
<dbReference type="InterPro" id="IPR036249">
    <property type="entry name" value="Thioredoxin-like_sf"/>
</dbReference>
<sequence>MTGRELEKLRNENLELKKKTEKKVYICTTGCRASGSLDLVDEFEKIRKEKGLDDFFEIVRAGCLGQCSKSPLIRMEPEGYYYGGVKREDVAEIVEKTVLNGEPVKRLIPGEGFFAHQKKEVLSTCGTVDPRSLEDAVSRGAYKQAARMLEEMSPQQVIDQVLGSGLRGRGGAGFPTGRKWQFCHDSPGDEKYLICNADEGDPGAFMDRALLEGSPHQLIEGMIIAAYAIGANTGFVYVRAEYPIAVEHITLAVKQAEERGFLGEKIFGSDFNFKMIIRKGAGAFVCGEETALIASLEGKRGMPRPRPPFPAVSGYMGKPTNINNVETLANIPLILEKTGEGYSETGTENSKGTKIFALAGDVNNTGLVEVPMGISLREIIFDIGEGIPKGRQFKAAQLGGPSGGCVPGEFLDLPIDYESLKQVGAIMGSGGLIVMDDKSCMVDMARYFLEFIQKESCGKCVPCRVGSRHMLDILERICHGKGEEGDIEKLEELAETVKTSSLCALGQTAPNPVLTTLRYFRHEYEEHIHDKTCRAGVCTDLVSYCIDEEKCVGCGVCLKNCPVDAISGEKKKAHIIDHAICISCGMCVDVCKFDAAAVC</sequence>
<protein>
    <submittedName>
        <fullName evidence="7">NADH:ubiquinone oxidoreductase subunit F (NADH-binding)</fullName>
    </submittedName>
</protein>
<accession>A0A841RFT5</accession>
<keyword evidence="3" id="KW-0479">Metal-binding</keyword>
<keyword evidence="8" id="KW-1185">Reference proteome</keyword>
<keyword evidence="2" id="KW-0004">4Fe-4S</keyword>
<dbReference type="NCBIfam" id="NF010120">
    <property type="entry name" value="PRK13596.1"/>
    <property type="match status" value="1"/>
</dbReference>
<dbReference type="Gene3D" id="6.10.250.1450">
    <property type="match status" value="1"/>
</dbReference>
<feature type="domain" description="4Fe-4S ferredoxin-type" evidence="6">
    <location>
        <begin position="542"/>
        <end position="571"/>
    </location>
</feature>
<dbReference type="FunFam" id="3.40.50.11540:FF:000001">
    <property type="entry name" value="NADH dehydrogenase [ubiquinone] flavoprotein 1, mitochondrial"/>
    <property type="match status" value="1"/>
</dbReference>
<dbReference type="InterPro" id="IPR011538">
    <property type="entry name" value="Nuo51_FMN-bd"/>
</dbReference>
<organism evidence="7 8">
    <name type="scientific">Spirochaeta isovalerica</name>
    <dbReference type="NCBI Taxonomy" id="150"/>
    <lineage>
        <taxon>Bacteria</taxon>
        <taxon>Pseudomonadati</taxon>
        <taxon>Spirochaetota</taxon>
        <taxon>Spirochaetia</taxon>
        <taxon>Spirochaetales</taxon>
        <taxon>Spirochaetaceae</taxon>
        <taxon>Spirochaeta</taxon>
    </lineage>
</organism>
<dbReference type="InterPro" id="IPR001949">
    <property type="entry name" value="NADH-UbQ_OxRdtase_51kDa_CS"/>
</dbReference>
<reference evidence="7 8" key="1">
    <citation type="submission" date="2020-08" db="EMBL/GenBank/DDBJ databases">
        <title>Genomic Encyclopedia of Type Strains, Phase IV (KMG-IV): sequencing the most valuable type-strain genomes for metagenomic binning, comparative biology and taxonomic classification.</title>
        <authorList>
            <person name="Goeker M."/>
        </authorList>
    </citation>
    <scope>NUCLEOTIDE SEQUENCE [LARGE SCALE GENOMIC DNA]</scope>
    <source>
        <strain evidence="7 8">DSM 2461</strain>
    </source>
</reference>
<dbReference type="Gene3D" id="3.10.20.600">
    <property type="match status" value="1"/>
</dbReference>
<keyword evidence="7" id="KW-0830">Ubiquinone</keyword>
<evidence type="ECO:0000256" key="4">
    <source>
        <dbReference type="ARBA" id="ARBA00023004"/>
    </source>
</evidence>
<dbReference type="Pfam" id="PF01257">
    <property type="entry name" value="2Fe-2S_thioredx"/>
    <property type="match status" value="1"/>
</dbReference>
<comment type="caution">
    <text evidence="7">The sequence shown here is derived from an EMBL/GenBank/DDBJ whole genome shotgun (WGS) entry which is preliminary data.</text>
</comment>
<dbReference type="PROSITE" id="PS51379">
    <property type="entry name" value="4FE4S_FER_2"/>
    <property type="match status" value="2"/>
</dbReference>
<dbReference type="CDD" id="cd02980">
    <property type="entry name" value="TRX_Fd_family"/>
    <property type="match status" value="1"/>
</dbReference>
<dbReference type="Pfam" id="PF10589">
    <property type="entry name" value="NADH_4Fe-4S"/>
    <property type="match status" value="1"/>
</dbReference>
<dbReference type="Gene3D" id="3.40.30.10">
    <property type="entry name" value="Glutaredoxin"/>
    <property type="match status" value="1"/>
</dbReference>
<evidence type="ECO:0000313" key="8">
    <source>
        <dbReference type="Proteomes" id="UP000587760"/>
    </source>
</evidence>
<dbReference type="EMBL" id="JACHGJ010000010">
    <property type="protein sequence ID" value="MBB6482251.1"/>
    <property type="molecule type" value="Genomic_DNA"/>
</dbReference>
<dbReference type="GO" id="GO:0010181">
    <property type="term" value="F:FMN binding"/>
    <property type="evidence" value="ECO:0007669"/>
    <property type="project" value="InterPro"/>
</dbReference>
<dbReference type="SMART" id="SM00928">
    <property type="entry name" value="NADH_4Fe-4S"/>
    <property type="match status" value="1"/>
</dbReference>
<dbReference type="InterPro" id="IPR037225">
    <property type="entry name" value="Nuo51_FMN-bd_sf"/>
</dbReference>
<proteinExistence type="inferred from homology"/>
<dbReference type="InterPro" id="IPR017900">
    <property type="entry name" value="4Fe4S_Fe_S_CS"/>
</dbReference>
<dbReference type="SUPFAM" id="SSF140490">
    <property type="entry name" value="Nqo1C-terminal domain-like"/>
    <property type="match status" value="1"/>
</dbReference>
<dbReference type="AlphaFoldDB" id="A0A841RFT5"/>
<dbReference type="PROSITE" id="PS00198">
    <property type="entry name" value="4FE4S_FER_1"/>
    <property type="match status" value="1"/>
</dbReference>
<dbReference type="SUPFAM" id="SSF52833">
    <property type="entry name" value="Thioredoxin-like"/>
    <property type="match status" value="1"/>
</dbReference>
<dbReference type="GO" id="GO:0008137">
    <property type="term" value="F:NADH dehydrogenase (ubiquinone) activity"/>
    <property type="evidence" value="ECO:0007669"/>
    <property type="project" value="InterPro"/>
</dbReference>
<comment type="similarity">
    <text evidence="1">Belongs to the complex I 51 kDa subunit family.</text>
</comment>
<dbReference type="RefSeq" id="WP_184748484.1">
    <property type="nucleotide sequence ID" value="NZ_JACHGJ010000010.1"/>
</dbReference>
<dbReference type="Gene3D" id="1.20.1440.230">
    <property type="entry name" value="NADH-ubiquinone oxidoreductase 51kDa subunit, iron-sulphur binding domain"/>
    <property type="match status" value="1"/>
</dbReference>
<gene>
    <name evidence="7" type="ORF">HNR50_003940</name>
</gene>
<evidence type="ECO:0000313" key="7">
    <source>
        <dbReference type="EMBL" id="MBB6482251.1"/>
    </source>
</evidence>
<dbReference type="InterPro" id="IPR037207">
    <property type="entry name" value="Nuop51_4Fe4S-bd_sf"/>
</dbReference>
<evidence type="ECO:0000259" key="6">
    <source>
        <dbReference type="PROSITE" id="PS51379"/>
    </source>
</evidence>
<dbReference type="PANTHER" id="PTHR43578:SF3">
    <property type="entry name" value="NADH-QUINONE OXIDOREDUCTASE SUBUNIT F"/>
    <property type="match status" value="1"/>
</dbReference>
<dbReference type="Proteomes" id="UP000587760">
    <property type="component" value="Unassembled WGS sequence"/>
</dbReference>
<evidence type="ECO:0000256" key="2">
    <source>
        <dbReference type="ARBA" id="ARBA00022485"/>
    </source>
</evidence>
<dbReference type="InterPro" id="IPR019575">
    <property type="entry name" value="Nuop51_4Fe4S-bd"/>
</dbReference>
<dbReference type="GO" id="GO:0046872">
    <property type="term" value="F:metal ion binding"/>
    <property type="evidence" value="ECO:0007669"/>
    <property type="project" value="UniProtKB-KW"/>
</dbReference>
<keyword evidence="5" id="KW-0411">Iron-sulfur</keyword>
<dbReference type="PANTHER" id="PTHR43578">
    <property type="entry name" value="NADH-QUINONE OXIDOREDUCTASE SUBUNIT F"/>
    <property type="match status" value="1"/>
</dbReference>
<dbReference type="SUPFAM" id="SSF54862">
    <property type="entry name" value="4Fe-4S ferredoxins"/>
    <property type="match status" value="1"/>
</dbReference>
<feature type="domain" description="4Fe-4S ferredoxin-type" evidence="6">
    <location>
        <begin position="572"/>
        <end position="599"/>
    </location>
</feature>
<dbReference type="FunFam" id="1.20.1440.230:FF:000001">
    <property type="entry name" value="Mitochondrial NADH dehydrogenase flavoprotein 1"/>
    <property type="match status" value="1"/>
</dbReference>
<dbReference type="InterPro" id="IPR017896">
    <property type="entry name" value="4Fe4S_Fe-S-bd"/>
</dbReference>
<dbReference type="Pfam" id="PF01512">
    <property type="entry name" value="Complex1_51K"/>
    <property type="match status" value="1"/>
</dbReference>
<evidence type="ECO:0000256" key="3">
    <source>
        <dbReference type="ARBA" id="ARBA00022723"/>
    </source>
</evidence>
<dbReference type="SUPFAM" id="SSF142019">
    <property type="entry name" value="Nqo1 FMN-binding domain-like"/>
    <property type="match status" value="1"/>
</dbReference>
<dbReference type="Gene3D" id="3.40.50.11540">
    <property type="entry name" value="NADH-ubiquinone oxidoreductase 51kDa subunit"/>
    <property type="match status" value="1"/>
</dbReference>
<evidence type="ECO:0000256" key="1">
    <source>
        <dbReference type="ARBA" id="ARBA00007523"/>
    </source>
</evidence>
<dbReference type="SUPFAM" id="SSF142984">
    <property type="entry name" value="Nqo1 middle domain-like"/>
    <property type="match status" value="1"/>
</dbReference>
<dbReference type="Pfam" id="PF14697">
    <property type="entry name" value="Fer4_21"/>
    <property type="match status" value="1"/>
</dbReference>
<evidence type="ECO:0000256" key="5">
    <source>
        <dbReference type="ARBA" id="ARBA00023014"/>
    </source>
</evidence>
<dbReference type="PROSITE" id="PS00645">
    <property type="entry name" value="COMPLEX1_51K_2"/>
    <property type="match status" value="1"/>
</dbReference>
<dbReference type="Gene3D" id="3.30.70.20">
    <property type="match status" value="1"/>
</dbReference>
<keyword evidence="4" id="KW-0408">Iron</keyword>